<organism evidence="1 2">
    <name type="scientific">Muribaculum gordoncarteri</name>
    <dbReference type="NCBI Taxonomy" id="2530390"/>
    <lineage>
        <taxon>Bacteria</taxon>
        <taxon>Pseudomonadati</taxon>
        <taxon>Bacteroidota</taxon>
        <taxon>Bacteroidia</taxon>
        <taxon>Bacteroidales</taxon>
        <taxon>Muribaculaceae</taxon>
        <taxon>Muribaculum</taxon>
    </lineage>
</organism>
<dbReference type="RefSeq" id="WP_136410385.1">
    <property type="nucleotide sequence ID" value="NZ_CANQMU010000024.1"/>
</dbReference>
<dbReference type="Proteomes" id="UP000297031">
    <property type="component" value="Chromosome"/>
</dbReference>
<dbReference type="OrthoDB" id="793116at2"/>
<dbReference type="EMBL" id="CP039393">
    <property type="protein sequence ID" value="QCD35753.1"/>
    <property type="molecule type" value="Genomic_DNA"/>
</dbReference>
<reference evidence="1 2" key="1">
    <citation type="submission" date="2019-02" db="EMBL/GenBank/DDBJ databases">
        <title>Isolation and identification of novel species under the genus Muribaculum.</title>
        <authorList>
            <person name="Miyake S."/>
            <person name="Ding Y."/>
            <person name="Low A."/>
            <person name="Soh M."/>
            <person name="Seedorf H."/>
        </authorList>
    </citation>
    <scope>NUCLEOTIDE SEQUENCE [LARGE SCALE GENOMIC DNA]</scope>
    <source>
        <strain evidence="1 2">TLL-A4</strain>
    </source>
</reference>
<accession>A0A4P7VIZ8</accession>
<dbReference type="KEGG" id="mgod:E7746_07555"/>
<sequence>MTAKTKIVLDADVIIHVVKAGQFSLLPDIFPEYQYLILDVVYDEVTVSRAMKTQIDNTLTFFAARITNVKFEPKGESRFEYARLRNTLLLGKGESACMVYCRDNKDVLGSSNLRDIKEYCSLNQITYLTTLDFLYYAFIRKKMTKEDVDAFMVEVVAKGSKLPAVDIERYTPTSQL</sequence>
<name>A0A4P7VIZ8_9BACT</name>
<gene>
    <name evidence="1" type="ORF">E7746_07555</name>
</gene>
<evidence type="ECO:0000313" key="2">
    <source>
        <dbReference type="Proteomes" id="UP000297031"/>
    </source>
</evidence>
<evidence type="ECO:0000313" key="1">
    <source>
        <dbReference type="EMBL" id="QCD35753.1"/>
    </source>
</evidence>
<protein>
    <recommendedName>
        <fullName evidence="3">PIN domain-containing protein</fullName>
    </recommendedName>
</protein>
<keyword evidence="2" id="KW-1185">Reference proteome</keyword>
<evidence type="ECO:0008006" key="3">
    <source>
        <dbReference type="Google" id="ProtNLM"/>
    </source>
</evidence>
<dbReference type="AlphaFoldDB" id="A0A4P7VIZ8"/>
<proteinExistence type="predicted"/>